<evidence type="ECO:0000256" key="1">
    <source>
        <dbReference type="SAM" id="MobiDB-lite"/>
    </source>
</evidence>
<dbReference type="HOGENOM" id="CLU_1403213_0_0_1"/>
<sequence>MEMGEELDWADREAESHEVPIMDTQTLIRGYEFCFHSKAYGVPACEVALPMKPPALICVKEAHLYLSPIVKLCTGNHSEVYNAELELLRDLFVELVLCMECVVEELAKEKHRPKKSGRWQSLLVQEGMHIPKGESSDDDTSDVDEGYEMPVPPHPNKEFDHKEITILAPSSNGPGSSKADGDDLVVFCIYCPGI</sequence>
<dbReference type="STRING" id="1036808.A0A0C3DPF0"/>
<keyword evidence="3" id="KW-1185">Reference proteome</keyword>
<reference evidence="2 3" key="1">
    <citation type="submission" date="2014-04" db="EMBL/GenBank/DDBJ databases">
        <authorList>
            <consortium name="DOE Joint Genome Institute"/>
            <person name="Kuo A."/>
            <person name="Kohler A."/>
            <person name="Nagy L.G."/>
            <person name="Floudas D."/>
            <person name="Copeland A."/>
            <person name="Barry K.W."/>
            <person name="Cichocki N."/>
            <person name="Veneault-Fourrey C."/>
            <person name="LaButti K."/>
            <person name="Lindquist E.A."/>
            <person name="Lipzen A."/>
            <person name="Lundell T."/>
            <person name="Morin E."/>
            <person name="Murat C."/>
            <person name="Sun H."/>
            <person name="Tunlid A."/>
            <person name="Henrissat B."/>
            <person name="Grigoriev I.V."/>
            <person name="Hibbett D.S."/>
            <person name="Martin F."/>
            <person name="Nordberg H.P."/>
            <person name="Cantor M.N."/>
            <person name="Hua S.X."/>
        </authorList>
    </citation>
    <scope>NUCLEOTIDE SEQUENCE [LARGE SCALE GENOMIC DNA]</scope>
    <source>
        <strain evidence="2 3">Foug A</strain>
    </source>
</reference>
<evidence type="ECO:0000313" key="2">
    <source>
        <dbReference type="EMBL" id="KIM57876.1"/>
    </source>
</evidence>
<evidence type="ECO:0000313" key="3">
    <source>
        <dbReference type="Proteomes" id="UP000053989"/>
    </source>
</evidence>
<name>A0A0C3DPF0_9AGAM</name>
<organism evidence="2 3">
    <name type="scientific">Scleroderma citrinum Foug A</name>
    <dbReference type="NCBI Taxonomy" id="1036808"/>
    <lineage>
        <taxon>Eukaryota</taxon>
        <taxon>Fungi</taxon>
        <taxon>Dikarya</taxon>
        <taxon>Basidiomycota</taxon>
        <taxon>Agaricomycotina</taxon>
        <taxon>Agaricomycetes</taxon>
        <taxon>Agaricomycetidae</taxon>
        <taxon>Boletales</taxon>
        <taxon>Sclerodermatineae</taxon>
        <taxon>Sclerodermataceae</taxon>
        <taxon>Scleroderma</taxon>
    </lineage>
</organism>
<dbReference type="InParanoid" id="A0A0C3DPF0"/>
<feature type="region of interest" description="Disordered" evidence="1">
    <location>
        <begin position="130"/>
        <end position="159"/>
    </location>
</feature>
<dbReference type="AlphaFoldDB" id="A0A0C3DPF0"/>
<accession>A0A0C3DPF0</accession>
<protein>
    <submittedName>
        <fullName evidence="2">Uncharacterized protein</fullName>
    </submittedName>
</protein>
<reference evidence="3" key="2">
    <citation type="submission" date="2015-01" db="EMBL/GenBank/DDBJ databases">
        <title>Evolutionary Origins and Diversification of the Mycorrhizal Mutualists.</title>
        <authorList>
            <consortium name="DOE Joint Genome Institute"/>
            <consortium name="Mycorrhizal Genomics Consortium"/>
            <person name="Kohler A."/>
            <person name="Kuo A."/>
            <person name="Nagy L.G."/>
            <person name="Floudas D."/>
            <person name="Copeland A."/>
            <person name="Barry K.W."/>
            <person name="Cichocki N."/>
            <person name="Veneault-Fourrey C."/>
            <person name="LaButti K."/>
            <person name="Lindquist E.A."/>
            <person name="Lipzen A."/>
            <person name="Lundell T."/>
            <person name="Morin E."/>
            <person name="Murat C."/>
            <person name="Riley R."/>
            <person name="Ohm R."/>
            <person name="Sun H."/>
            <person name="Tunlid A."/>
            <person name="Henrissat B."/>
            <person name="Grigoriev I.V."/>
            <person name="Hibbett D.S."/>
            <person name="Martin F."/>
        </authorList>
    </citation>
    <scope>NUCLEOTIDE SEQUENCE [LARGE SCALE GENOMIC DNA]</scope>
    <source>
        <strain evidence="3">Foug A</strain>
    </source>
</reference>
<gene>
    <name evidence="2" type="ORF">SCLCIDRAFT_28504</name>
</gene>
<proteinExistence type="predicted"/>
<dbReference type="EMBL" id="KN822094">
    <property type="protein sequence ID" value="KIM57876.1"/>
    <property type="molecule type" value="Genomic_DNA"/>
</dbReference>
<feature type="compositionally biased region" description="Acidic residues" evidence="1">
    <location>
        <begin position="136"/>
        <end position="147"/>
    </location>
</feature>
<dbReference type="Proteomes" id="UP000053989">
    <property type="component" value="Unassembled WGS sequence"/>
</dbReference>